<protein>
    <submittedName>
        <fullName evidence="2">Uncharacterized protein</fullName>
    </submittedName>
</protein>
<reference evidence="2 3" key="1">
    <citation type="submission" date="2016-10" db="EMBL/GenBank/DDBJ databases">
        <authorList>
            <person name="de Groot N.N."/>
        </authorList>
    </citation>
    <scope>NUCLEOTIDE SEQUENCE [LARGE SCALE GENOMIC DNA]</scope>
    <source>
        <strain evidence="2 3">MAR_2009_71</strain>
    </source>
</reference>
<dbReference type="RefSeq" id="WP_262493734.1">
    <property type="nucleotide sequence ID" value="NZ_JBDVAH010000004.1"/>
</dbReference>
<name>A0A1H4LLD8_9FLAO</name>
<evidence type="ECO:0000313" key="3">
    <source>
        <dbReference type="Proteomes" id="UP000183038"/>
    </source>
</evidence>
<sequence length="40" mass="4599">MLAFFIVILLIASHFMEDEEPINEGLEVAIELKQNKVTRP</sequence>
<evidence type="ECO:0000313" key="2">
    <source>
        <dbReference type="EMBL" id="SEB71102.1"/>
    </source>
</evidence>
<dbReference type="Proteomes" id="UP000199574">
    <property type="component" value="Chromosome I"/>
</dbReference>
<accession>A0A1H4LLD8</accession>
<dbReference type="GeneID" id="90593088"/>
<gene>
    <name evidence="2" type="ORF">SAMN05192540_1337</name>
    <name evidence="1" type="ORF">SAMN05192545_3214</name>
</gene>
<proteinExistence type="predicted"/>
<organism evidence="2 3">
    <name type="scientific">Maribacter dokdonensis</name>
    <dbReference type="NCBI Taxonomy" id="320912"/>
    <lineage>
        <taxon>Bacteria</taxon>
        <taxon>Pseudomonadati</taxon>
        <taxon>Bacteroidota</taxon>
        <taxon>Flavobacteriia</taxon>
        <taxon>Flavobacteriales</taxon>
        <taxon>Flavobacteriaceae</taxon>
        <taxon>Maribacter</taxon>
    </lineage>
</organism>
<dbReference type="Proteomes" id="UP000183038">
    <property type="component" value="Unassembled WGS sequence"/>
</dbReference>
<evidence type="ECO:0000313" key="4">
    <source>
        <dbReference type="Proteomes" id="UP000199574"/>
    </source>
</evidence>
<dbReference type="EMBL" id="LT629754">
    <property type="protein sequence ID" value="SDT27020.1"/>
    <property type="molecule type" value="Genomic_DNA"/>
</dbReference>
<evidence type="ECO:0000313" key="1">
    <source>
        <dbReference type="EMBL" id="SDT27020.1"/>
    </source>
</evidence>
<keyword evidence="4" id="KW-1185">Reference proteome</keyword>
<reference evidence="1 4" key="2">
    <citation type="submission" date="2016-10" db="EMBL/GenBank/DDBJ databases">
        <authorList>
            <person name="Varghese N."/>
            <person name="Submissions S."/>
        </authorList>
    </citation>
    <scope>NUCLEOTIDE SEQUENCE [LARGE SCALE GENOMIC DNA]</scope>
    <source>
        <strain evidence="1 4">MAR_2009_60</strain>
    </source>
</reference>
<dbReference type="EMBL" id="FNTB01000001">
    <property type="protein sequence ID" value="SEB71102.1"/>
    <property type="molecule type" value="Genomic_DNA"/>
</dbReference>
<dbReference type="AlphaFoldDB" id="A0A1H4LLD8"/>